<name>A0A1G1SYF1_9BACT</name>
<accession>A0A1G1SYF1</accession>
<reference evidence="1 2" key="1">
    <citation type="submission" date="2016-08" db="EMBL/GenBank/DDBJ databases">
        <title>Hymenobacter coccineus sp. nov., Hymenobacter lapidarius sp. nov. and Hymenobacter glacialis sp. nov., isolated from Antarctic soil.</title>
        <authorList>
            <person name="Sedlacek I."/>
            <person name="Kralova S."/>
            <person name="Kyrova K."/>
            <person name="Maslanova I."/>
            <person name="Stankova E."/>
            <person name="Vrbovska V."/>
            <person name="Nemec M."/>
            <person name="Bartak M."/>
            <person name="Svec P."/>
            <person name="Busse H.-J."/>
            <person name="Pantucek R."/>
        </authorList>
    </citation>
    <scope>NUCLEOTIDE SEQUENCE [LARGE SCALE GENOMIC DNA]</scope>
    <source>
        <strain evidence="1 2">CCM 8648</strain>
    </source>
</reference>
<evidence type="ECO:0000313" key="2">
    <source>
        <dbReference type="Proteomes" id="UP000177791"/>
    </source>
</evidence>
<dbReference type="EMBL" id="MDZC01000081">
    <property type="protein sequence ID" value="OGX83665.1"/>
    <property type="molecule type" value="Genomic_DNA"/>
</dbReference>
<evidence type="ECO:0000313" key="1">
    <source>
        <dbReference type="EMBL" id="OGX83665.1"/>
    </source>
</evidence>
<proteinExistence type="predicted"/>
<dbReference type="Proteomes" id="UP000177791">
    <property type="component" value="Unassembled WGS sequence"/>
</dbReference>
<evidence type="ECO:0008006" key="3">
    <source>
        <dbReference type="Google" id="ProtNLM"/>
    </source>
</evidence>
<sequence>MWAPTCPSPLQQLLGTAAAAQQAEKLSAFLLQVPIRPENLRLVQQATQQKEPAEALRTTLVSLLSLPEYQLA</sequence>
<comment type="caution">
    <text evidence="1">The sequence shown here is derived from an EMBL/GenBank/DDBJ whole genome shotgun (WGS) entry which is preliminary data.</text>
</comment>
<organism evidence="1 2">
    <name type="scientific">Hymenobacter glacialis</name>
    <dbReference type="NCBI Taxonomy" id="1908236"/>
    <lineage>
        <taxon>Bacteria</taxon>
        <taxon>Pseudomonadati</taxon>
        <taxon>Bacteroidota</taxon>
        <taxon>Cytophagia</taxon>
        <taxon>Cytophagales</taxon>
        <taxon>Hymenobacteraceae</taxon>
        <taxon>Hymenobacter</taxon>
    </lineage>
</organism>
<dbReference type="AlphaFoldDB" id="A0A1G1SYF1"/>
<keyword evidence="2" id="KW-1185">Reference proteome</keyword>
<gene>
    <name evidence="1" type="ORF">BEN48_16865</name>
</gene>
<protein>
    <recommendedName>
        <fullName evidence="3">DUF1800 domain-containing protein</fullName>
    </recommendedName>
</protein>
<dbReference type="STRING" id="1908236.BEN48_16865"/>